<dbReference type="AlphaFoldDB" id="A0A1X9ZI84"/>
<protein>
    <recommendedName>
        <fullName evidence="5">Small ribosomal subunit protein uS9c</fullName>
    </recommendedName>
    <alternativeName>
        <fullName evidence="6">30S ribosomal protein S9, chloroplastic</fullName>
    </alternativeName>
</protein>
<dbReference type="InterPro" id="IPR000754">
    <property type="entry name" value="Ribosomal_uS9"/>
</dbReference>
<evidence type="ECO:0000256" key="6">
    <source>
        <dbReference type="ARBA" id="ARBA00035437"/>
    </source>
</evidence>
<dbReference type="NCBIfam" id="NF001099">
    <property type="entry name" value="PRK00132.1"/>
    <property type="match status" value="1"/>
</dbReference>
<dbReference type="FunFam" id="3.30.230.10:FF:000001">
    <property type="entry name" value="30S ribosomal protein S9"/>
    <property type="match status" value="1"/>
</dbReference>
<proteinExistence type="inferred from homology"/>
<dbReference type="GO" id="GO:0006412">
    <property type="term" value="P:translation"/>
    <property type="evidence" value="ECO:0007669"/>
    <property type="project" value="InterPro"/>
</dbReference>
<keyword evidence="8" id="KW-0150">Chloroplast</keyword>
<dbReference type="GO" id="GO:0003723">
    <property type="term" value="F:RNA binding"/>
    <property type="evidence" value="ECO:0007669"/>
    <property type="project" value="TreeGrafter"/>
</dbReference>
<dbReference type="InterPro" id="IPR020568">
    <property type="entry name" value="Ribosomal_Su5_D2-typ_SF"/>
</dbReference>
<comment type="subcellular location">
    <subcellularLocation>
        <location evidence="1">Plastid</location>
        <location evidence="1">Chloroplast</location>
    </subcellularLocation>
</comment>
<evidence type="ECO:0000256" key="7">
    <source>
        <dbReference type="RuleBase" id="RU003815"/>
    </source>
</evidence>
<geneLocation type="chloroplast" evidence="8"/>
<sequence>MTIGLGRRKEASAKVKLIPGDGEIIINKSICNFPTQQGLVYRSIISKPLDSLGLNKNYDIIIHVCGGGIKSQIEAAQLGIARAICHINPTYRTPLKLRGYLTRDSRVKERRKYGLKKARKASQFSKR</sequence>
<reference evidence="8" key="1">
    <citation type="submission" date="2017-03" db="EMBL/GenBank/DDBJ databases">
        <title>Phylogenetic position of the coral symbiont Ostreobium (Ulvophyceae) inferred from chloroplast genome data.</title>
        <authorList>
            <person name="Verbruggen H."/>
            <person name="Marcelino V.R."/>
            <person name="Guiry M.D."/>
            <person name="Cremen M.C."/>
            <person name="Jackson C.J."/>
        </authorList>
    </citation>
    <scope>NUCLEOTIDE SEQUENCE</scope>
    <source>
        <strain evidence="8">SN155</strain>
    </source>
</reference>
<keyword evidence="4 7" id="KW-0687">Ribonucleoprotein</keyword>
<comment type="similarity">
    <text evidence="2 7">Belongs to the universal ribosomal protein uS9 family.</text>
</comment>
<dbReference type="InterPro" id="IPR020574">
    <property type="entry name" value="Ribosomal_uS9_CS"/>
</dbReference>
<evidence type="ECO:0000256" key="2">
    <source>
        <dbReference type="ARBA" id="ARBA00005251"/>
    </source>
</evidence>
<dbReference type="Gene3D" id="3.30.230.10">
    <property type="match status" value="1"/>
</dbReference>
<evidence type="ECO:0000313" key="8">
    <source>
        <dbReference type="EMBL" id="ARS45063.1"/>
    </source>
</evidence>
<name>A0A1X9ZI84_9CHLO</name>
<dbReference type="InterPro" id="IPR023035">
    <property type="entry name" value="Ribosomal_uS9_bac/plastid"/>
</dbReference>
<dbReference type="GO" id="GO:0003735">
    <property type="term" value="F:structural constituent of ribosome"/>
    <property type="evidence" value="ECO:0007669"/>
    <property type="project" value="InterPro"/>
</dbReference>
<dbReference type="GO" id="GO:0009507">
    <property type="term" value="C:chloroplast"/>
    <property type="evidence" value="ECO:0007669"/>
    <property type="project" value="UniProtKB-SubCell"/>
</dbReference>
<dbReference type="EMBL" id="KY766994">
    <property type="protein sequence ID" value="ARS45063.1"/>
    <property type="molecule type" value="Genomic_DNA"/>
</dbReference>
<dbReference type="Pfam" id="PF00380">
    <property type="entry name" value="Ribosomal_S9"/>
    <property type="match status" value="1"/>
</dbReference>
<keyword evidence="3 7" id="KW-0689">Ribosomal protein</keyword>
<evidence type="ECO:0000256" key="4">
    <source>
        <dbReference type="ARBA" id="ARBA00023274"/>
    </source>
</evidence>
<evidence type="ECO:0000256" key="1">
    <source>
        <dbReference type="ARBA" id="ARBA00004229"/>
    </source>
</evidence>
<dbReference type="SUPFAM" id="SSF54211">
    <property type="entry name" value="Ribosomal protein S5 domain 2-like"/>
    <property type="match status" value="1"/>
</dbReference>
<evidence type="ECO:0000256" key="3">
    <source>
        <dbReference type="ARBA" id="ARBA00022980"/>
    </source>
</evidence>
<dbReference type="GO" id="GO:0015935">
    <property type="term" value="C:small ribosomal subunit"/>
    <property type="evidence" value="ECO:0007669"/>
    <property type="project" value="UniProtKB-ARBA"/>
</dbReference>
<accession>A0A1X9ZI84</accession>
<evidence type="ECO:0000256" key="5">
    <source>
        <dbReference type="ARBA" id="ARBA00035152"/>
    </source>
</evidence>
<dbReference type="PROSITE" id="PS00360">
    <property type="entry name" value="RIBOSOMAL_S9"/>
    <property type="match status" value="1"/>
</dbReference>
<gene>
    <name evidence="8" type="primary">rps9</name>
</gene>
<dbReference type="InterPro" id="IPR014721">
    <property type="entry name" value="Ribsml_uS5_D2-typ_fold_subgr"/>
</dbReference>
<organism evidence="8">
    <name type="scientific">Ostreobium sp. HV05007bc</name>
    <dbReference type="NCBI Taxonomy" id="1940403"/>
    <lineage>
        <taxon>Eukaryota</taxon>
        <taxon>Viridiplantae</taxon>
        <taxon>Chlorophyta</taxon>
        <taxon>core chlorophytes</taxon>
        <taxon>Ulvophyceae</taxon>
        <taxon>TCBD clade</taxon>
        <taxon>Bryopsidales</taxon>
        <taxon>Ostreobineae</taxon>
        <taxon>Ostreobiaceae</taxon>
        <taxon>Ostreobium</taxon>
    </lineage>
</organism>
<dbReference type="PANTHER" id="PTHR21569">
    <property type="entry name" value="RIBOSOMAL PROTEIN S9"/>
    <property type="match status" value="1"/>
</dbReference>
<dbReference type="PANTHER" id="PTHR21569:SF1">
    <property type="entry name" value="SMALL RIBOSOMAL SUBUNIT PROTEIN US9M"/>
    <property type="match status" value="1"/>
</dbReference>
<keyword evidence="8" id="KW-0934">Plastid</keyword>